<sequence length="144" mass="14277">MPITDRDRQRLNESMPVANDVKLGDIIKALQEGESGGTSVTSAQITDATAVGKSVLTATDAAAARTAIGAGTSNLALGTTASTAAAGNHTHTIANVTGLQTALDGKLTATKAATQANSTATDIAGLVTDFNALLAKLKAAGIMA</sequence>
<gene>
    <name evidence="1" type="ORF">I532_03910</name>
</gene>
<evidence type="ECO:0000313" key="1">
    <source>
        <dbReference type="EMBL" id="EMT54720.1"/>
    </source>
</evidence>
<reference evidence="1 2" key="1">
    <citation type="submission" date="2013-03" db="EMBL/GenBank/DDBJ databases">
        <title>Assembly of a new bacterial strain Brevibacillus borstelensis AK1.</title>
        <authorList>
            <person name="Rajan I."/>
            <person name="PoliReddy D."/>
            <person name="Sugumar T."/>
            <person name="Rathinam K."/>
            <person name="Alqarawi S."/>
            <person name="Khalil A.B."/>
            <person name="Sivakumar N."/>
        </authorList>
    </citation>
    <scope>NUCLEOTIDE SEQUENCE [LARGE SCALE GENOMIC DNA]</scope>
    <source>
        <strain evidence="1 2">AK1</strain>
    </source>
</reference>
<accession>M8EGY2</accession>
<dbReference type="Gene3D" id="6.10.140.1630">
    <property type="match status" value="1"/>
</dbReference>
<dbReference type="Proteomes" id="UP000012081">
    <property type="component" value="Unassembled WGS sequence"/>
</dbReference>
<dbReference type="PATRIC" id="fig|1300222.3.peg.820"/>
<evidence type="ECO:0000313" key="2">
    <source>
        <dbReference type="Proteomes" id="UP000012081"/>
    </source>
</evidence>
<keyword evidence="2" id="KW-1185">Reference proteome</keyword>
<name>M8EGY2_9BACL</name>
<evidence type="ECO:0008006" key="3">
    <source>
        <dbReference type="Google" id="ProtNLM"/>
    </source>
</evidence>
<dbReference type="OrthoDB" id="1551157at2"/>
<dbReference type="EMBL" id="APBN01000001">
    <property type="protein sequence ID" value="EMT54720.1"/>
    <property type="molecule type" value="Genomic_DNA"/>
</dbReference>
<dbReference type="AlphaFoldDB" id="M8EGY2"/>
<comment type="caution">
    <text evidence="1">The sequence shown here is derived from an EMBL/GenBank/DDBJ whole genome shotgun (WGS) entry which is preliminary data.</text>
</comment>
<organism evidence="1 2">
    <name type="scientific">Brevibacillus borstelensis AK1</name>
    <dbReference type="NCBI Taxonomy" id="1300222"/>
    <lineage>
        <taxon>Bacteria</taxon>
        <taxon>Bacillati</taxon>
        <taxon>Bacillota</taxon>
        <taxon>Bacilli</taxon>
        <taxon>Bacillales</taxon>
        <taxon>Paenibacillaceae</taxon>
        <taxon>Brevibacillus</taxon>
    </lineage>
</organism>
<proteinExistence type="predicted"/>
<dbReference type="STRING" id="1300222.I532_03910"/>
<protein>
    <recommendedName>
        <fullName evidence="3">Head fiber protein</fullName>
    </recommendedName>
</protein>